<keyword evidence="4" id="KW-1185">Reference proteome</keyword>
<organism evidence="3 4">
    <name type="scientific">Sphaerisporangium melleum</name>
    <dbReference type="NCBI Taxonomy" id="321316"/>
    <lineage>
        <taxon>Bacteria</taxon>
        <taxon>Bacillati</taxon>
        <taxon>Actinomycetota</taxon>
        <taxon>Actinomycetes</taxon>
        <taxon>Streptosporangiales</taxon>
        <taxon>Streptosporangiaceae</taxon>
        <taxon>Sphaerisporangium</taxon>
    </lineage>
</organism>
<sequence length="201" mass="21500">MMKRAEWDQRYEASGLLWTAEPNRFVAEHLAALTPGRGLDLGTGEGRNAVWLAERGWRMTGVDFSATGLAKAERMSADRGVPVDWVLADLCTYVPEPEGFDLVLIAYLHLPQDDLAGVLGRAAAAVARGGRLFIVGHDLANLEDGVGGPRDAGVLYTADTLVASLTPALTVTRAGQVRRPVATEDGPREAIDTLVLATRPV</sequence>
<accession>A0A917VTV6</accession>
<feature type="domain" description="Methyltransferase" evidence="2">
    <location>
        <begin position="39"/>
        <end position="130"/>
    </location>
</feature>
<gene>
    <name evidence="3" type="ORF">GCM10007964_64670</name>
</gene>
<evidence type="ECO:0000313" key="4">
    <source>
        <dbReference type="Proteomes" id="UP000645217"/>
    </source>
</evidence>
<keyword evidence="1" id="KW-0808">Transferase</keyword>
<proteinExistence type="predicted"/>
<evidence type="ECO:0000256" key="1">
    <source>
        <dbReference type="ARBA" id="ARBA00022679"/>
    </source>
</evidence>
<name>A0A917VTV6_9ACTN</name>
<evidence type="ECO:0000259" key="2">
    <source>
        <dbReference type="Pfam" id="PF13649"/>
    </source>
</evidence>
<evidence type="ECO:0000313" key="3">
    <source>
        <dbReference type="EMBL" id="GGL13659.1"/>
    </source>
</evidence>
<dbReference type="GO" id="GO:0016740">
    <property type="term" value="F:transferase activity"/>
    <property type="evidence" value="ECO:0007669"/>
    <property type="project" value="UniProtKB-KW"/>
</dbReference>
<dbReference type="SUPFAM" id="SSF53335">
    <property type="entry name" value="S-adenosyl-L-methionine-dependent methyltransferases"/>
    <property type="match status" value="1"/>
</dbReference>
<dbReference type="InterPro" id="IPR029063">
    <property type="entry name" value="SAM-dependent_MTases_sf"/>
</dbReference>
<dbReference type="Pfam" id="PF13649">
    <property type="entry name" value="Methyltransf_25"/>
    <property type="match status" value="1"/>
</dbReference>
<comment type="caution">
    <text evidence="3">The sequence shown here is derived from an EMBL/GenBank/DDBJ whole genome shotgun (WGS) entry which is preliminary data.</text>
</comment>
<dbReference type="AlphaFoldDB" id="A0A917VTV6"/>
<protein>
    <recommendedName>
        <fullName evidence="2">Methyltransferase domain-containing protein</fullName>
    </recommendedName>
</protein>
<dbReference type="PANTHER" id="PTHR43861">
    <property type="entry name" value="TRANS-ACONITATE 2-METHYLTRANSFERASE-RELATED"/>
    <property type="match status" value="1"/>
</dbReference>
<dbReference type="PANTHER" id="PTHR43861:SF3">
    <property type="entry name" value="PUTATIVE (AFU_ORTHOLOGUE AFUA_2G14390)-RELATED"/>
    <property type="match status" value="1"/>
</dbReference>
<dbReference type="Gene3D" id="3.40.50.150">
    <property type="entry name" value="Vaccinia Virus protein VP39"/>
    <property type="match status" value="1"/>
</dbReference>
<dbReference type="Proteomes" id="UP000645217">
    <property type="component" value="Unassembled WGS sequence"/>
</dbReference>
<reference evidence="3" key="1">
    <citation type="journal article" date="2014" name="Int. J. Syst. Evol. Microbiol.">
        <title>Complete genome sequence of Corynebacterium casei LMG S-19264T (=DSM 44701T), isolated from a smear-ripened cheese.</title>
        <authorList>
            <consortium name="US DOE Joint Genome Institute (JGI-PGF)"/>
            <person name="Walter F."/>
            <person name="Albersmeier A."/>
            <person name="Kalinowski J."/>
            <person name="Ruckert C."/>
        </authorList>
    </citation>
    <scope>NUCLEOTIDE SEQUENCE</scope>
    <source>
        <strain evidence="3">JCM 13064</strain>
    </source>
</reference>
<dbReference type="CDD" id="cd02440">
    <property type="entry name" value="AdoMet_MTases"/>
    <property type="match status" value="1"/>
</dbReference>
<reference evidence="3" key="2">
    <citation type="submission" date="2020-09" db="EMBL/GenBank/DDBJ databases">
        <authorList>
            <person name="Sun Q."/>
            <person name="Ohkuma M."/>
        </authorList>
    </citation>
    <scope>NUCLEOTIDE SEQUENCE</scope>
    <source>
        <strain evidence="3">JCM 13064</strain>
    </source>
</reference>
<dbReference type="RefSeq" id="WP_229691651.1">
    <property type="nucleotide sequence ID" value="NZ_BMNT01000046.1"/>
</dbReference>
<dbReference type="InterPro" id="IPR041698">
    <property type="entry name" value="Methyltransf_25"/>
</dbReference>
<dbReference type="EMBL" id="BMNT01000046">
    <property type="protein sequence ID" value="GGL13659.1"/>
    <property type="molecule type" value="Genomic_DNA"/>
</dbReference>